<reference evidence="3 4" key="1">
    <citation type="submission" date="2014-04" db="EMBL/GenBank/DDBJ databases">
        <authorList>
            <consortium name="DOE Joint Genome Institute"/>
            <person name="Kuo A."/>
            <person name="Zuccaro A."/>
            <person name="Kohler A."/>
            <person name="Nagy L.G."/>
            <person name="Floudas D."/>
            <person name="Copeland A."/>
            <person name="Barry K.W."/>
            <person name="Cichocki N."/>
            <person name="Veneault-Fourrey C."/>
            <person name="LaButti K."/>
            <person name="Lindquist E.A."/>
            <person name="Lipzen A."/>
            <person name="Lundell T."/>
            <person name="Morin E."/>
            <person name="Murat C."/>
            <person name="Sun H."/>
            <person name="Tunlid A."/>
            <person name="Henrissat B."/>
            <person name="Grigoriev I.V."/>
            <person name="Hibbett D.S."/>
            <person name="Martin F."/>
            <person name="Nordberg H.P."/>
            <person name="Cantor M.N."/>
            <person name="Hua S.X."/>
        </authorList>
    </citation>
    <scope>NUCLEOTIDE SEQUENCE [LARGE SCALE GENOMIC DNA]</scope>
    <source>
        <strain evidence="3 4">MAFF 305830</strain>
    </source>
</reference>
<evidence type="ECO:0000256" key="2">
    <source>
        <dbReference type="SAM" id="SignalP"/>
    </source>
</evidence>
<feature type="compositionally biased region" description="Basic residues" evidence="1">
    <location>
        <begin position="53"/>
        <end position="62"/>
    </location>
</feature>
<dbReference type="HOGENOM" id="CLU_1533490_0_0_1"/>
<protein>
    <submittedName>
        <fullName evidence="3">Uncharacterized protein</fullName>
    </submittedName>
</protein>
<feature type="chain" id="PRO_5002161383" evidence="2">
    <location>
        <begin position="19"/>
        <end position="175"/>
    </location>
</feature>
<evidence type="ECO:0000313" key="3">
    <source>
        <dbReference type="EMBL" id="KIM27031.1"/>
    </source>
</evidence>
<organism evidence="3 4">
    <name type="scientific">Serendipita vermifera MAFF 305830</name>
    <dbReference type="NCBI Taxonomy" id="933852"/>
    <lineage>
        <taxon>Eukaryota</taxon>
        <taxon>Fungi</taxon>
        <taxon>Dikarya</taxon>
        <taxon>Basidiomycota</taxon>
        <taxon>Agaricomycotina</taxon>
        <taxon>Agaricomycetes</taxon>
        <taxon>Sebacinales</taxon>
        <taxon>Serendipitaceae</taxon>
        <taxon>Serendipita</taxon>
    </lineage>
</organism>
<dbReference type="Proteomes" id="UP000054097">
    <property type="component" value="Unassembled WGS sequence"/>
</dbReference>
<accession>A0A0C3B6E5</accession>
<keyword evidence="4" id="KW-1185">Reference proteome</keyword>
<feature type="region of interest" description="Disordered" evidence="1">
    <location>
        <begin position="49"/>
        <end position="76"/>
    </location>
</feature>
<gene>
    <name evidence="3" type="ORF">M408DRAFT_330196</name>
</gene>
<evidence type="ECO:0000256" key="1">
    <source>
        <dbReference type="SAM" id="MobiDB-lite"/>
    </source>
</evidence>
<name>A0A0C3B6E5_SERVB</name>
<keyword evidence="2" id="KW-0732">Signal</keyword>
<feature type="signal peptide" evidence="2">
    <location>
        <begin position="1"/>
        <end position="18"/>
    </location>
</feature>
<dbReference type="EMBL" id="KN824301">
    <property type="protein sequence ID" value="KIM27031.1"/>
    <property type="molecule type" value="Genomic_DNA"/>
</dbReference>
<reference evidence="4" key="2">
    <citation type="submission" date="2015-01" db="EMBL/GenBank/DDBJ databases">
        <title>Evolutionary Origins and Diversification of the Mycorrhizal Mutualists.</title>
        <authorList>
            <consortium name="DOE Joint Genome Institute"/>
            <consortium name="Mycorrhizal Genomics Consortium"/>
            <person name="Kohler A."/>
            <person name="Kuo A."/>
            <person name="Nagy L.G."/>
            <person name="Floudas D."/>
            <person name="Copeland A."/>
            <person name="Barry K.W."/>
            <person name="Cichocki N."/>
            <person name="Veneault-Fourrey C."/>
            <person name="LaButti K."/>
            <person name="Lindquist E.A."/>
            <person name="Lipzen A."/>
            <person name="Lundell T."/>
            <person name="Morin E."/>
            <person name="Murat C."/>
            <person name="Riley R."/>
            <person name="Ohm R."/>
            <person name="Sun H."/>
            <person name="Tunlid A."/>
            <person name="Henrissat B."/>
            <person name="Grigoriev I.V."/>
            <person name="Hibbett D.S."/>
            <person name="Martin F."/>
        </authorList>
    </citation>
    <scope>NUCLEOTIDE SEQUENCE [LARGE SCALE GENOMIC DNA]</scope>
    <source>
        <strain evidence="4">MAFF 305830</strain>
    </source>
</reference>
<dbReference type="AlphaFoldDB" id="A0A0C3B6E5"/>
<sequence>MRPFILLLSLTLLSSVFSLPILDPGLEHKHCSSVSCFPRPDSLEAVTTEPHAKAHSSPHLVKRIGPGGERRSRTKERPVIDTSNLKGADRRETKFARGGAALINLFSNKKVQESIKNAFVNLGKNVKAKVDTDTAWQRTRKVNWARIHRREAEGQGTLLVRSPDAFLAELDMDME</sequence>
<evidence type="ECO:0000313" key="4">
    <source>
        <dbReference type="Proteomes" id="UP000054097"/>
    </source>
</evidence>
<proteinExistence type="predicted"/>